<reference evidence="2" key="1">
    <citation type="journal article" date="2019" name="Int. J. Syst. Evol. Microbiol.">
        <title>The Global Catalogue of Microorganisms (GCM) 10K type strain sequencing project: providing services to taxonomists for standard genome sequencing and annotation.</title>
        <authorList>
            <consortium name="The Broad Institute Genomics Platform"/>
            <consortium name="The Broad Institute Genome Sequencing Center for Infectious Disease"/>
            <person name="Wu L."/>
            <person name="Ma J."/>
        </authorList>
    </citation>
    <scope>NUCLEOTIDE SEQUENCE [LARGE SCALE GENOMIC DNA]</scope>
    <source>
        <strain evidence="2">KACC 12602</strain>
    </source>
</reference>
<organism evidence="1 2">
    <name type="scientific">Adhaeribacter terreus</name>
    <dbReference type="NCBI Taxonomy" id="529703"/>
    <lineage>
        <taxon>Bacteria</taxon>
        <taxon>Pseudomonadati</taxon>
        <taxon>Bacteroidota</taxon>
        <taxon>Cytophagia</taxon>
        <taxon>Cytophagales</taxon>
        <taxon>Hymenobacteraceae</taxon>
        <taxon>Adhaeribacter</taxon>
    </lineage>
</organism>
<gene>
    <name evidence="1" type="ORF">ACFPIB_15400</name>
</gene>
<protein>
    <recommendedName>
        <fullName evidence="3">Lipoprotein</fullName>
    </recommendedName>
</protein>
<comment type="caution">
    <text evidence="1">The sequence shown here is derived from an EMBL/GenBank/DDBJ whole genome shotgun (WGS) entry which is preliminary data.</text>
</comment>
<dbReference type="RefSeq" id="WP_378018360.1">
    <property type="nucleotide sequence ID" value="NZ_JBHSKT010000010.1"/>
</dbReference>
<dbReference type="EMBL" id="JBHSKT010000010">
    <property type="protein sequence ID" value="MFC5272002.1"/>
    <property type="molecule type" value="Genomic_DNA"/>
</dbReference>
<sequence>MKKYLFIAAVGLVGLASSCKTVCPAYAKADAKTQPVAKADIRG</sequence>
<evidence type="ECO:0008006" key="3">
    <source>
        <dbReference type="Google" id="ProtNLM"/>
    </source>
</evidence>
<accession>A0ABW0EDL2</accession>
<dbReference type="Proteomes" id="UP001596161">
    <property type="component" value="Unassembled WGS sequence"/>
</dbReference>
<evidence type="ECO:0000313" key="1">
    <source>
        <dbReference type="EMBL" id="MFC5272002.1"/>
    </source>
</evidence>
<proteinExistence type="predicted"/>
<keyword evidence="2" id="KW-1185">Reference proteome</keyword>
<evidence type="ECO:0000313" key="2">
    <source>
        <dbReference type="Proteomes" id="UP001596161"/>
    </source>
</evidence>
<dbReference type="PROSITE" id="PS51257">
    <property type="entry name" value="PROKAR_LIPOPROTEIN"/>
    <property type="match status" value="1"/>
</dbReference>
<name>A0ABW0EDL2_9BACT</name>